<dbReference type="InterPro" id="IPR020568">
    <property type="entry name" value="Ribosomal_Su5_D2-typ_SF"/>
</dbReference>
<dbReference type="PANTHER" id="PTHR16301:SF20">
    <property type="entry name" value="IMPACT FAMILY MEMBER YIGZ"/>
    <property type="match status" value="1"/>
</dbReference>
<feature type="compositionally biased region" description="Low complexity" evidence="2">
    <location>
        <begin position="8"/>
        <end position="29"/>
    </location>
</feature>
<reference evidence="5" key="1">
    <citation type="submission" date="2016-02" db="EMBL/GenBank/DDBJ databases">
        <authorList>
            <person name="Holder M.E."/>
            <person name="Ajami N.J."/>
            <person name="Petrosino J.F."/>
        </authorList>
    </citation>
    <scope>NUCLEOTIDE SEQUENCE [LARGE SCALE GENOMIC DNA]</scope>
    <source>
        <strain evidence="5">CCUG 36733</strain>
    </source>
</reference>
<dbReference type="OrthoDB" id="9813771at2"/>
<feature type="domain" description="Impact N-terminal" evidence="3">
    <location>
        <begin position="39"/>
        <end position="146"/>
    </location>
</feature>
<dbReference type="GO" id="GO:0005737">
    <property type="term" value="C:cytoplasm"/>
    <property type="evidence" value="ECO:0007669"/>
    <property type="project" value="TreeGrafter"/>
</dbReference>
<feature type="region of interest" description="Disordered" evidence="2">
    <location>
        <begin position="81"/>
        <end position="102"/>
    </location>
</feature>
<keyword evidence="5" id="KW-1185">Reference proteome</keyword>
<evidence type="ECO:0000259" key="3">
    <source>
        <dbReference type="Pfam" id="PF01205"/>
    </source>
</evidence>
<sequence>MPQPDSSPSPTGAAGPGTAPAARLALARGEQPETDLEVKRSHFLARAARTDTEEEARAFIAAVRSAHPEARHHCSAFTVPVDGAQPIERSSDDGEPSGTAGQPILEVLRGSGLTATTVVVTRYFGGTLLGTGGLVRAYSEAAAQALEAAGRVRVAARDLWDVRVPVADAGRLEAELRGLSGGAGGGIDVEETIWGATHAVVLVTTGDADDAALLAEVVAQLTQGAAAPEPAGSRVIELPA</sequence>
<dbReference type="RefSeq" id="WP_067942449.1">
    <property type="nucleotide sequence ID" value="NZ_CAUSVG010000052.1"/>
</dbReference>
<comment type="similarity">
    <text evidence="1">Belongs to the IMPACT family.</text>
</comment>
<dbReference type="GO" id="GO:0006446">
    <property type="term" value="P:regulation of translational initiation"/>
    <property type="evidence" value="ECO:0007669"/>
    <property type="project" value="TreeGrafter"/>
</dbReference>
<evidence type="ECO:0000313" key="4">
    <source>
        <dbReference type="EMBL" id="AMD87596.1"/>
    </source>
</evidence>
<dbReference type="EMBL" id="CP014228">
    <property type="protein sequence ID" value="AMD87596.1"/>
    <property type="molecule type" value="Genomic_DNA"/>
</dbReference>
<name>A0A0X8JFC8_ACTRD</name>
<feature type="region of interest" description="Disordered" evidence="2">
    <location>
        <begin position="1"/>
        <end position="39"/>
    </location>
</feature>
<dbReference type="AlphaFoldDB" id="A0A0X8JFC8"/>
<dbReference type="PROSITE" id="PS00910">
    <property type="entry name" value="UPF0029"/>
    <property type="match status" value="1"/>
</dbReference>
<evidence type="ECO:0000256" key="1">
    <source>
        <dbReference type="ARBA" id="ARBA00007665"/>
    </source>
</evidence>
<dbReference type="STRING" id="111015.AXF14_08370"/>
<dbReference type="SUPFAM" id="SSF54211">
    <property type="entry name" value="Ribosomal protein S5 domain 2-like"/>
    <property type="match status" value="1"/>
</dbReference>
<proteinExistence type="inferred from homology"/>
<dbReference type="InterPro" id="IPR001498">
    <property type="entry name" value="Impact_N"/>
</dbReference>
<protein>
    <recommendedName>
        <fullName evidence="3">Impact N-terminal domain-containing protein</fullName>
    </recommendedName>
</protein>
<dbReference type="PANTHER" id="PTHR16301">
    <property type="entry name" value="IMPACT-RELATED"/>
    <property type="match status" value="1"/>
</dbReference>
<accession>A0A0X8JFC8</accession>
<dbReference type="InterPro" id="IPR036956">
    <property type="entry name" value="Impact_N_sf"/>
</dbReference>
<dbReference type="Proteomes" id="UP000065220">
    <property type="component" value="Chromosome"/>
</dbReference>
<evidence type="ECO:0000313" key="5">
    <source>
        <dbReference type="Proteomes" id="UP000065220"/>
    </source>
</evidence>
<organism evidence="4 5">
    <name type="scientific">Actinomyces radicidentis</name>
    <dbReference type="NCBI Taxonomy" id="111015"/>
    <lineage>
        <taxon>Bacteria</taxon>
        <taxon>Bacillati</taxon>
        <taxon>Actinomycetota</taxon>
        <taxon>Actinomycetes</taxon>
        <taxon>Actinomycetales</taxon>
        <taxon>Actinomycetaceae</taxon>
        <taxon>Actinomyces</taxon>
    </lineage>
</organism>
<dbReference type="InterPro" id="IPR023582">
    <property type="entry name" value="Impact"/>
</dbReference>
<dbReference type="Pfam" id="PF01205">
    <property type="entry name" value="Impact_N"/>
    <property type="match status" value="1"/>
</dbReference>
<evidence type="ECO:0000256" key="2">
    <source>
        <dbReference type="SAM" id="MobiDB-lite"/>
    </source>
</evidence>
<dbReference type="InterPro" id="IPR020569">
    <property type="entry name" value="UPF0029_Impact_CS"/>
</dbReference>
<dbReference type="KEGG" id="ard:AXF14_08370"/>
<gene>
    <name evidence="4" type="ORF">AXF14_08370</name>
</gene>
<dbReference type="Gene3D" id="3.30.230.30">
    <property type="entry name" value="Impact, N-terminal domain"/>
    <property type="match status" value="1"/>
</dbReference>